<feature type="coiled-coil region" evidence="1">
    <location>
        <begin position="356"/>
        <end position="420"/>
    </location>
</feature>
<name>A0A7C8BP69_9MICO</name>
<keyword evidence="1" id="KW-0175">Coiled coil</keyword>
<dbReference type="Proteomes" id="UP000481339">
    <property type="component" value="Unassembled WGS sequence"/>
</dbReference>
<evidence type="ECO:0000256" key="1">
    <source>
        <dbReference type="SAM" id="Coils"/>
    </source>
</evidence>
<comment type="caution">
    <text evidence="2">The sequence shown here is derived from an EMBL/GenBank/DDBJ whole genome shotgun (WGS) entry which is preliminary data.</text>
</comment>
<sequence length="440" mass="49677">MPPAARLEPHVARPARRVPHFHARIPRRVVSETHQHQFGRADDEGNVYLTTADGERWVGQYPGTPEEALGFYERKYQDLAGQVSLAEQRARGGAKAKDMRKSVQTLREALTEPAVVGDVAALTARVDALAAKVDDLDAAQRQQSAEAVIRAGEEREAIVAEIERLAATPAEQIRWKDVHAKVEEIFGRWKEHQRTTARLPKAQADALWNRFKHARRTLEDGRRAFFAQLDEHHKEAKRIKQELIAEAQRLAEQAEPRVNDYRALLDRWKAAGRAGAKVDDRLWEQFKAAGDAVFAKKHEQDALTDAEYRENLTQKEALLVKAEALLPVTDWRSARASLRHIQDEWDAIGRVPRESVRTVEGRLRAVEDAVREAEERSWKKSDTSRTERATGLAQQLQESIADLQRQLDEAKASGNDLKAADLQGKIDTQRGWLRATGVEG</sequence>
<accession>A0A7C8BP69</accession>
<dbReference type="Pfam" id="PF03993">
    <property type="entry name" value="DUF349"/>
    <property type="match status" value="2"/>
</dbReference>
<dbReference type="AlphaFoldDB" id="A0A7C8BP69"/>
<protein>
    <submittedName>
        <fullName evidence="2">DUF349 domain-containing protein</fullName>
    </submittedName>
</protein>
<organism evidence="2 3">
    <name type="scientific">Pseudoclavibacter caeni</name>
    <dbReference type="NCBI Taxonomy" id="908846"/>
    <lineage>
        <taxon>Bacteria</taxon>
        <taxon>Bacillati</taxon>
        <taxon>Actinomycetota</taxon>
        <taxon>Actinomycetes</taxon>
        <taxon>Micrococcales</taxon>
        <taxon>Microbacteriaceae</taxon>
        <taxon>Pseudoclavibacter</taxon>
    </lineage>
</organism>
<gene>
    <name evidence="2" type="ORF">F8O02_03615</name>
</gene>
<feature type="coiled-coil region" evidence="1">
    <location>
        <begin position="226"/>
        <end position="253"/>
    </location>
</feature>
<evidence type="ECO:0000313" key="3">
    <source>
        <dbReference type="Proteomes" id="UP000481339"/>
    </source>
</evidence>
<keyword evidence="3" id="KW-1185">Reference proteome</keyword>
<reference evidence="2 3" key="1">
    <citation type="submission" date="2019-09" db="EMBL/GenBank/DDBJ databases">
        <title>Phylogeny of genus Pseudoclavibacter and closely related genus.</title>
        <authorList>
            <person name="Li Y."/>
        </authorList>
    </citation>
    <scope>NUCLEOTIDE SEQUENCE [LARGE SCALE GENOMIC DNA]</scope>
    <source>
        <strain evidence="2 3">JCM 16921</strain>
    </source>
</reference>
<dbReference type="OrthoDB" id="5422202at2"/>
<evidence type="ECO:0000313" key="2">
    <source>
        <dbReference type="EMBL" id="KAB1632955.1"/>
    </source>
</evidence>
<dbReference type="EMBL" id="WBKA01000002">
    <property type="protein sequence ID" value="KAB1632955.1"/>
    <property type="molecule type" value="Genomic_DNA"/>
</dbReference>
<proteinExistence type="predicted"/>
<dbReference type="InterPro" id="IPR007139">
    <property type="entry name" value="DUF349"/>
</dbReference>